<gene>
    <name evidence="1" type="ORF">CCAL9337_00405</name>
</gene>
<sequence>MQAENITTEKQLLALCESLVLKHDDDFKLFISERNALNHVEYRAVLTAIVPIASGEAVLKEFMSLTPLLNFKSSSVDATDERGVDILNFDFTLGYFNSVYMDE</sequence>
<reference evidence="1 2" key="1">
    <citation type="submission" date="2015-08" db="EMBL/GenBank/DDBJ databases">
        <title>Comparative genomics of the Campylobacter concisus group.</title>
        <authorList>
            <person name="Yee E."/>
            <person name="Chapman M.H."/>
            <person name="Huynh S."/>
            <person name="Bono J.L."/>
            <person name="On S.L."/>
            <person name="St Leger J."/>
            <person name="Foster G."/>
            <person name="Parker C.T."/>
            <person name="Miller W.G."/>
        </authorList>
    </citation>
    <scope>NUCLEOTIDE SEQUENCE [LARGE SCALE GENOMIC DNA]</scope>
    <source>
        <strain evidence="1 2">RM9337</strain>
    </source>
</reference>
<name>A0AAW3ZRV4_9BACT</name>
<accession>A0AAW3ZRV4</accession>
<keyword evidence="2" id="KW-1185">Reference proteome</keyword>
<protein>
    <submittedName>
        <fullName evidence="1">Uncharacterized protein</fullName>
    </submittedName>
</protein>
<dbReference type="Proteomes" id="UP000650616">
    <property type="component" value="Unassembled WGS sequence"/>
</dbReference>
<evidence type="ECO:0000313" key="1">
    <source>
        <dbReference type="EMBL" id="MBE3607197.1"/>
    </source>
</evidence>
<proteinExistence type="predicted"/>
<dbReference type="EMBL" id="LIWG01000001">
    <property type="protein sequence ID" value="MBE3607197.1"/>
    <property type="molecule type" value="Genomic_DNA"/>
</dbReference>
<dbReference type="RefSeq" id="WP_169971891.1">
    <property type="nucleotide sequence ID" value="NZ_JADBHR010000002.1"/>
</dbReference>
<comment type="caution">
    <text evidence="1">The sequence shown here is derived from an EMBL/GenBank/DDBJ whole genome shotgun (WGS) entry which is preliminary data.</text>
</comment>
<evidence type="ECO:0000313" key="2">
    <source>
        <dbReference type="Proteomes" id="UP000650616"/>
    </source>
</evidence>
<organism evidence="1 2">
    <name type="scientific">Campylobacter californiensis</name>
    <dbReference type="NCBI Taxonomy" id="1032243"/>
    <lineage>
        <taxon>Bacteria</taxon>
        <taxon>Pseudomonadati</taxon>
        <taxon>Campylobacterota</taxon>
        <taxon>Epsilonproteobacteria</taxon>
        <taxon>Campylobacterales</taxon>
        <taxon>Campylobacteraceae</taxon>
        <taxon>Campylobacter</taxon>
    </lineage>
</organism>
<dbReference type="AlphaFoldDB" id="A0AAW3ZRV4"/>